<dbReference type="PANTHER" id="PTHR24346:SF30">
    <property type="entry name" value="MATERNAL EMBRYONIC LEUCINE ZIPPER KINASE"/>
    <property type="match status" value="1"/>
</dbReference>
<dbReference type="Proteomes" id="UP000223968">
    <property type="component" value="Unassembled WGS sequence"/>
</dbReference>
<protein>
    <submittedName>
        <fullName evidence="4">Serine/threonine protein kinase</fullName>
    </submittedName>
</protein>
<dbReference type="PROSITE" id="PS50011">
    <property type="entry name" value="PROTEIN_KINASE_DOM"/>
    <property type="match status" value="1"/>
</dbReference>
<keyword evidence="4" id="KW-0418">Kinase</keyword>
<dbReference type="GO" id="GO:0005737">
    <property type="term" value="C:cytoplasm"/>
    <property type="evidence" value="ECO:0007669"/>
    <property type="project" value="TreeGrafter"/>
</dbReference>
<comment type="caution">
    <text evidence="4">The sequence shown here is derived from an EMBL/GenBank/DDBJ whole genome shotgun (WGS) entry which is preliminary data.</text>
</comment>
<gene>
    <name evidence="4" type="ORF">AJ79_09580</name>
</gene>
<keyword evidence="4" id="KW-0723">Serine/threonine-protein kinase</keyword>
<dbReference type="CDD" id="cd00180">
    <property type="entry name" value="PKc"/>
    <property type="match status" value="1"/>
</dbReference>
<dbReference type="GO" id="GO:0004674">
    <property type="term" value="F:protein serine/threonine kinase activity"/>
    <property type="evidence" value="ECO:0007669"/>
    <property type="project" value="UniProtKB-KW"/>
</dbReference>
<dbReference type="STRING" id="1447875.A0A2B7WIA0"/>
<dbReference type="Pfam" id="PF00069">
    <property type="entry name" value="Pkinase"/>
    <property type="match status" value="1"/>
</dbReference>
<feature type="domain" description="Protein kinase" evidence="3">
    <location>
        <begin position="1"/>
        <end position="228"/>
    </location>
</feature>
<dbReference type="SUPFAM" id="SSF56112">
    <property type="entry name" value="Protein kinase-like (PK-like)"/>
    <property type="match status" value="1"/>
</dbReference>
<keyword evidence="4" id="KW-0808">Transferase</keyword>
<dbReference type="PANTHER" id="PTHR24346">
    <property type="entry name" value="MAP/MICROTUBULE AFFINITY-REGULATING KINASE"/>
    <property type="match status" value="1"/>
</dbReference>
<dbReference type="Gene3D" id="1.10.510.10">
    <property type="entry name" value="Transferase(Phosphotransferase) domain 1"/>
    <property type="match status" value="1"/>
</dbReference>
<dbReference type="EMBL" id="PDNB01000280">
    <property type="protein sequence ID" value="PGG96455.1"/>
    <property type="molecule type" value="Genomic_DNA"/>
</dbReference>
<keyword evidence="2" id="KW-0067">ATP-binding</keyword>
<dbReference type="OrthoDB" id="1668230at2759"/>
<dbReference type="AlphaFoldDB" id="A0A2B7WIA0"/>
<organism evidence="4 5">
    <name type="scientific">Helicocarpus griseus UAMH5409</name>
    <dbReference type="NCBI Taxonomy" id="1447875"/>
    <lineage>
        <taxon>Eukaryota</taxon>
        <taxon>Fungi</taxon>
        <taxon>Dikarya</taxon>
        <taxon>Ascomycota</taxon>
        <taxon>Pezizomycotina</taxon>
        <taxon>Eurotiomycetes</taxon>
        <taxon>Eurotiomycetidae</taxon>
        <taxon>Onygenales</taxon>
        <taxon>Ajellomycetaceae</taxon>
        <taxon>Helicocarpus</taxon>
    </lineage>
</organism>
<evidence type="ECO:0000313" key="5">
    <source>
        <dbReference type="Proteomes" id="UP000223968"/>
    </source>
</evidence>
<dbReference type="GO" id="GO:0035556">
    <property type="term" value="P:intracellular signal transduction"/>
    <property type="evidence" value="ECO:0007669"/>
    <property type="project" value="TreeGrafter"/>
</dbReference>
<sequence>MLNKEAAIIPWSTQYPVEEVVFVDPNRKLLAFSVWTDVYLVNGTVVRKEPNNEGDTHTEAILREATIYSMLGEHPRIAECISAGSDFIEIKYYPNGDLRSYAKENQDSITPDLLKKWFQQIVEAIVEIHEYEVIHSDLALKQFLLDDNLDARLCDFGASQYPGHIALGNEGEPAYFLPRDWDAPNSVRSGMFALGSTLYELVANKSPFSELYTDEPLEVRTTRDPVIY</sequence>
<name>A0A2B7WIA0_9EURO</name>
<dbReference type="InterPro" id="IPR011009">
    <property type="entry name" value="Kinase-like_dom_sf"/>
</dbReference>
<evidence type="ECO:0000256" key="2">
    <source>
        <dbReference type="ARBA" id="ARBA00022840"/>
    </source>
</evidence>
<keyword evidence="5" id="KW-1185">Reference proteome</keyword>
<reference evidence="4 5" key="1">
    <citation type="submission" date="2017-10" db="EMBL/GenBank/DDBJ databases">
        <title>Comparative genomics in systemic dimorphic fungi from Ajellomycetaceae.</title>
        <authorList>
            <person name="Munoz J.F."/>
            <person name="Mcewen J.G."/>
            <person name="Clay O.K."/>
            <person name="Cuomo C.A."/>
        </authorList>
    </citation>
    <scope>NUCLEOTIDE SEQUENCE [LARGE SCALE GENOMIC DNA]</scope>
    <source>
        <strain evidence="4 5">UAMH5409</strain>
    </source>
</reference>
<dbReference type="InterPro" id="IPR000719">
    <property type="entry name" value="Prot_kinase_dom"/>
</dbReference>
<keyword evidence="1" id="KW-0547">Nucleotide-binding</keyword>
<evidence type="ECO:0000259" key="3">
    <source>
        <dbReference type="PROSITE" id="PS50011"/>
    </source>
</evidence>
<evidence type="ECO:0000256" key="1">
    <source>
        <dbReference type="ARBA" id="ARBA00022741"/>
    </source>
</evidence>
<dbReference type="GO" id="GO:0005524">
    <property type="term" value="F:ATP binding"/>
    <property type="evidence" value="ECO:0007669"/>
    <property type="project" value="UniProtKB-KW"/>
</dbReference>
<proteinExistence type="predicted"/>
<dbReference type="SMART" id="SM00220">
    <property type="entry name" value="S_TKc"/>
    <property type="match status" value="1"/>
</dbReference>
<accession>A0A2B7WIA0</accession>
<evidence type="ECO:0000313" key="4">
    <source>
        <dbReference type="EMBL" id="PGG96455.1"/>
    </source>
</evidence>